<dbReference type="AlphaFoldDB" id="A0A6L5WL07"/>
<proteinExistence type="predicted"/>
<gene>
    <name evidence="1" type="ORF">F1B92_04385</name>
</gene>
<comment type="caution">
    <text evidence="1">The sequence shown here is derived from an EMBL/GenBank/DDBJ whole genome shotgun (WGS) entry which is preliminary data.</text>
</comment>
<evidence type="ECO:0000313" key="2">
    <source>
        <dbReference type="Proteomes" id="UP000476338"/>
    </source>
</evidence>
<name>A0A6L5WL07_9BACT</name>
<protein>
    <submittedName>
        <fullName evidence="1">Uncharacterized protein</fullName>
    </submittedName>
</protein>
<dbReference type="Proteomes" id="UP000476338">
    <property type="component" value="Unassembled WGS sequence"/>
</dbReference>
<keyword evidence="2" id="KW-1185">Reference proteome</keyword>
<reference evidence="1 2" key="2">
    <citation type="submission" date="2020-03" db="EMBL/GenBank/DDBJ databases">
        <title>Campylobacter portucalensis sp. nov., a new species of Campylobacter isolated from the reproductive tract of bulls.</title>
        <authorList>
            <person name="Silva M.F."/>
            <person name="Pereira G."/>
            <person name="Carneiro C."/>
            <person name="Hemphill A."/>
            <person name="Mateus L."/>
            <person name="Lopes-Da-Costa L."/>
            <person name="Silva E."/>
        </authorList>
    </citation>
    <scope>NUCLEOTIDE SEQUENCE [LARGE SCALE GENOMIC DNA]</scope>
    <source>
        <strain evidence="1 2">FMV-PI01</strain>
    </source>
</reference>
<dbReference type="EMBL" id="VWSJ01000012">
    <property type="protein sequence ID" value="MSN96421.1"/>
    <property type="molecule type" value="Genomic_DNA"/>
</dbReference>
<reference evidence="1 2" key="1">
    <citation type="submission" date="2019-09" db="EMBL/GenBank/DDBJ databases">
        <authorList>
            <person name="Silva M."/>
            <person name="Pereira G."/>
            <person name="Lopes-Da-Costa L."/>
            <person name="Silva E."/>
        </authorList>
    </citation>
    <scope>NUCLEOTIDE SEQUENCE [LARGE SCALE GENOMIC DNA]</scope>
    <source>
        <strain evidence="1 2">FMV-PI01</strain>
    </source>
</reference>
<accession>A0A6L5WL07</accession>
<dbReference type="RefSeq" id="WP_154570689.1">
    <property type="nucleotide sequence ID" value="NZ_VWSJ01000012.1"/>
</dbReference>
<sequence length="95" mass="11018">MAVFKKNENKSFAFVENIENKDKVNNIDEFIENAKGSKKTFQNTKGRPLVDDKYKKTEQVIIYLTKDQKNELVKKAKENNLSISKYIAIKVFGID</sequence>
<evidence type="ECO:0000313" key="1">
    <source>
        <dbReference type="EMBL" id="MSN96421.1"/>
    </source>
</evidence>
<organism evidence="1 2">
    <name type="scientific">Campylobacter portucalensis</name>
    <dbReference type="NCBI Taxonomy" id="2608384"/>
    <lineage>
        <taxon>Bacteria</taxon>
        <taxon>Pseudomonadati</taxon>
        <taxon>Campylobacterota</taxon>
        <taxon>Epsilonproteobacteria</taxon>
        <taxon>Campylobacterales</taxon>
        <taxon>Campylobacteraceae</taxon>
        <taxon>Campylobacter</taxon>
    </lineage>
</organism>